<evidence type="ECO:0000313" key="1">
    <source>
        <dbReference type="EMBL" id="AEV20882.1"/>
    </source>
</evidence>
<protein>
    <recommendedName>
        <fullName evidence="3">Transposase</fullName>
    </recommendedName>
</protein>
<proteinExistence type="predicted"/>
<sequence length="37" mass="4349">MKPIALQTCMGLKAVLFALSMVEKMWQFMFRLLNDRS</sequence>
<reference evidence="1 2" key="1">
    <citation type="submission" date="2011-11" db="EMBL/GenBank/DDBJ databases">
        <title>Complete genome sequence of thermophilic Geobacillus thermoleovorans CCB_US3_UF5.</title>
        <authorList>
            <person name="Muhd Sakaff M.K.L."/>
            <person name="Abdul Rahman A.Y."/>
            <person name="Saito J.A."/>
            <person name="Hou S."/>
            <person name="Alam M."/>
        </authorList>
    </citation>
    <scope>NUCLEOTIDE SEQUENCE [LARGE SCALE GENOMIC DNA]</scope>
    <source>
        <strain evidence="1 2">CCB_US3_UF5</strain>
    </source>
</reference>
<dbReference type="Proteomes" id="UP000005636">
    <property type="component" value="Chromosome"/>
</dbReference>
<name>A0ABM5MMC1_GEOTH</name>
<evidence type="ECO:0008006" key="3">
    <source>
        <dbReference type="Google" id="ProtNLM"/>
    </source>
</evidence>
<gene>
    <name evidence="1" type="ORF">GTCCBUS3UF5_35810</name>
</gene>
<keyword evidence="2" id="KW-1185">Reference proteome</keyword>
<evidence type="ECO:0000313" key="2">
    <source>
        <dbReference type="Proteomes" id="UP000005636"/>
    </source>
</evidence>
<accession>A0ABM5MMC1</accession>
<dbReference type="EMBL" id="CP003125">
    <property type="protein sequence ID" value="AEV20882.1"/>
    <property type="molecule type" value="Genomic_DNA"/>
</dbReference>
<organism evidence="1 2">
    <name type="scientific">Geobacillus thermoleovorans CCB_US3_UF5</name>
    <dbReference type="NCBI Taxonomy" id="1111068"/>
    <lineage>
        <taxon>Bacteria</taxon>
        <taxon>Bacillati</taxon>
        <taxon>Bacillota</taxon>
        <taxon>Bacilli</taxon>
        <taxon>Bacillales</taxon>
        <taxon>Anoxybacillaceae</taxon>
        <taxon>Geobacillus</taxon>
        <taxon>Geobacillus thermoleovorans group</taxon>
    </lineage>
</organism>